<keyword evidence="2" id="KW-1185">Reference proteome</keyword>
<dbReference type="OrthoDB" id="63379at2759"/>
<dbReference type="InterPro" id="IPR036047">
    <property type="entry name" value="F-box-like_dom_sf"/>
</dbReference>
<evidence type="ECO:0000313" key="1">
    <source>
        <dbReference type="EMBL" id="PHT39900.1"/>
    </source>
</evidence>
<dbReference type="PANTHER" id="PTHR39741:SF16">
    <property type="entry name" value="F-BOX DOMAIN-CONTAINING PROTEIN"/>
    <property type="match status" value="1"/>
</dbReference>
<accession>A0A2G2W3U6</accession>
<reference evidence="1 2" key="1">
    <citation type="journal article" date="2017" name="Genome Biol.">
        <title>New reference genome sequences of hot pepper reveal the massive evolution of plant disease-resistance genes by retroduplication.</title>
        <authorList>
            <person name="Kim S."/>
            <person name="Park J."/>
            <person name="Yeom S.I."/>
            <person name="Kim Y.M."/>
            <person name="Seo E."/>
            <person name="Kim K.T."/>
            <person name="Kim M.S."/>
            <person name="Lee J.M."/>
            <person name="Cheong K."/>
            <person name="Shin H.S."/>
            <person name="Kim S.B."/>
            <person name="Han K."/>
            <person name="Lee J."/>
            <person name="Park M."/>
            <person name="Lee H.A."/>
            <person name="Lee H.Y."/>
            <person name="Lee Y."/>
            <person name="Oh S."/>
            <person name="Lee J.H."/>
            <person name="Choi E."/>
            <person name="Choi E."/>
            <person name="Lee S.E."/>
            <person name="Jeon J."/>
            <person name="Kim H."/>
            <person name="Choi G."/>
            <person name="Song H."/>
            <person name="Lee J."/>
            <person name="Lee S.C."/>
            <person name="Kwon J.K."/>
            <person name="Lee H.Y."/>
            <person name="Koo N."/>
            <person name="Hong Y."/>
            <person name="Kim R.W."/>
            <person name="Kang W.H."/>
            <person name="Huh J.H."/>
            <person name="Kang B.C."/>
            <person name="Yang T.J."/>
            <person name="Lee Y.H."/>
            <person name="Bennetzen J.L."/>
            <person name="Choi D."/>
        </authorList>
    </citation>
    <scope>NUCLEOTIDE SEQUENCE [LARGE SCALE GENOMIC DNA]</scope>
    <source>
        <strain evidence="2">cv. PBC81</strain>
    </source>
</reference>
<protein>
    <recommendedName>
        <fullName evidence="3">F-box domain-containing protein</fullName>
    </recommendedName>
</protein>
<dbReference type="SUPFAM" id="SSF81383">
    <property type="entry name" value="F-box domain"/>
    <property type="match status" value="1"/>
</dbReference>
<dbReference type="Gene3D" id="1.20.1280.50">
    <property type="match status" value="1"/>
</dbReference>
<organism evidence="1 2">
    <name type="scientific">Capsicum baccatum</name>
    <name type="common">Peruvian pepper</name>
    <dbReference type="NCBI Taxonomy" id="33114"/>
    <lineage>
        <taxon>Eukaryota</taxon>
        <taxon>Viridiplantae</taxon>
        <taxon>Streptophyta</taxon>
        <taxon>Embryophyta</taxon>
        <taxon>Tracheophyta</taxon>
        <taxon>Spermatophyta</taxon>
        <taxon>Magnoliopsida</taxon>
        <taxon>eudicotyledons</taxon>
        <taxon>Gunneridae</taxon>
        <taxon>Pentapetalae</taxon>
        <taxon>asterids</taxon>
        <taxon>lamiids</taxon>
        <taxon>Solanales</taxon>
        <taxon>Solanaceae</taxon>
        <taxon>Solanoideae</taxon>
        <taxon>Capsiceae</taxon>
        <taxon>Capsicum</taxon>
    </lineage>
</organism>
<evidence type="ECO:0000313" key="2">
    <source>
        <dbReference type="Proteomes" id="UP000224567"/>
    </source>
</evidence>
<dbReference type="AlphaFoldDB" id="A0A2G2W3U6"/>
<dbReference type="Proteomes" id="UP000224567">
    <property type="component" value="Unassembled WGS sequence"/>
</dbReference>
<gene>
    <name evidence="1" type="ORF">CQW23_18754</name>
</gene>
<comment type="caution">
    <text evidence="1">The sequence shown here is derived from an EMBL/GenBank/DDBJ whole genome shotgun (WGS) entry which is preliminary data.</text>
</comment>
<sequence>MSFGAETRADFVLLLGNDVSLNILMRLNDPVDVVCAGAVSHLWHQFVVTNGISKQLCLRKFPQLFRIARITEPDLRVAEGKDDESSSSSWETLKRDHNVYASLLQAIGTSKSCLSDCIGSAVSASSTDHYPEESIVNTLTPGNRYQNMPSYWSSIGHSDSNAMETLIYKLKADLCVITEINIQPFEGKPICSAKSVRFRLGHLKSSRDKSDLRHGDKFLWTYTSEEFPMRQQCENQGSRRHNYLRERCFVGKFRGMPQEALMFCWEVPGDATRSPDFERHKEMGFATHGRMLWGRMELEKDEVASRLVEPYQWLLAMKFEEGLGVDQNYFYNTLAQFKGTYEAEDSMWWQGDRHDKFSCQDSL</sequence>
<dbReference type="InterPro" id="IPR055336">
    <property type="entry name" value="At4g00755-like"/>
</dbReference>
<name>A0A2G2W3U6_CAPBA</name>
<dbReference type="EMBL" id="MLFT02000008">
    <property type="protein sequence ID" value="PHT39900.1"/>
    <property type="molecule type" value="Genomic_DNA"/>
</dbReference>
<proteinExistence type="predicted"/>
<dbReference type="PANTHER" id="PTHR39741">
    <property type="entry name" value="F-BOX DOMAIN CONTAINING PROTEIN, EXPRESSED"/>
    <property type="match status" value="1"/>
</dbReference>
<evidence type="ECO:0008006" key="3">
    <source>
        <dbReference type="Google" id="ProtNLM"/>
    </source>
</evidence>
<reference evidence="2" key="2">
    <citation type="journal article" date="2017" name="J. Anim. Genet.">
        <title>Multiple reference genome sequences of hot pepper reveal the massive evolution of plant disease resistance genes by retroduplication.</title>
        <authorList>
            <person name="Kim S."/>
            <person name="Park J."/>
            <person name="Yeom S.-I."/>
            <person name="Kim Y.-M."/>
            <person name="Seo E."/>
            <person name="Kim K.-T."/>
            <person name="Kim M.-S."/>
            <person name="Lee J.M."/>
            <person name="Cheong K."/>
            <person name="Shin H.-S."/>
            <person name="Kim S.-B."/>
            <person name="Han K."/>
            <person name="Lee J."/>
            <person name="Park M."/>
            <person name="Lee H.-A."/>
            <person name="Lee H.-Y."/>
            <person name="Lee Y."/>
            <person name="Oh S."/>
            <person name="Lee J.H."/>
            <person name="Choi E."/>
            <person name="Choi E."/>
            <person name="Lee S.E."/>
            <person name="Jeon J."/>
            <person name="Kim H."/>
            <person name="Choi G."/>
            <person name="Song H."/>
            <person name="Lee J."/>
            <person name="Lee S.-C."/>
            <person name="Kwon J.-K."/>
            <person name="Lee H.-Y."/>
            <person name="Koo N."/>
            <person name="Hong Y."/>
            <person name="Kim R.W."/>
            <person name="Kang W.-H."/>
            <person name="Huh J.H."/>
            <person name="Kang B.-C."/>
            <person name="Yang T.-J."/>
            <person name="Lee Y.-H."/>
            <person name="Bennetzen J.L."/>
            <person name="Choi D."/>
        </authorList>
    </citation>
    <scope>NUCLEOTIDE SEQUENCE [LARGE SCALE GENOMIC DNA]</scope>
    <source>
        <strain evidence="2">cv. PBC81</strain>
    </source>
</reference>